<organism evidence="2 3">
    <name type="scientific">Aliivibrio sifiae</name>
    <dbReference type="NCBI Taxonomy" id="566293"/>
    <lineage>
        <taxon>Bacteria</taxon>
        <taxon>Pseudomonadati</taxon>
        <taxon>Pseudomonadota</taxon>
        <taxon>Gammaproteobacteria</taxon>
        <taxon>Vibrionales</taxon>
        <taxon>Vibrionaceae</taxon>
        <taxon>Aliivibrio</taxon>
    </lineage>
</organism>
<dbReference type="AlphaFoldDB" id="A0A2S7WZQ7"/>
<reference evidence="2 3" key="1">
    <citation type="submission" date="2016-12" db="EMBL/GenBank/DDBJ databases">
        <title>Diversity of luminous bacteria.</title>
        <authorList>
            <person name="Yoshizawa S."/>
            <person name="Kogure K."/>
        </authorList>
    </citation>
    <scope>NUCLEOTIDE SEQUENCE [LARGE SCALE GENOMIC DNA]</scope>
    <source>
        <strain evidence="2 3">ATCC 33715</strain>
    </source>
</reference>
<evidence type="ECO:0000313" key="2">
    <source>
        <dbReference type="EMBL" id="PQJ83054.1"/>
    </source>
</evidence>
<feature type="signal peptide" evidence="1">
    <location>
        <begin position="1"/>
        <end position="22"/>
    </location>
</feature>
<name>A0A2S7WZQ7_9GAMM</name>
<accession>A0A2S7WZQ7</accession>
<keyword evidence="1" id="KW-0732">Signal</keyword>
<gene>
    <name evidence="2" type="ORF">BTO22_19255</name>
</gene>
<dbReference type="InterPro" id="IPR036680">
    <property type="entry name" value="SPOR-like_sf"/>
</dbReference>
<dbReference type="OrthoDB" id="5811976at2"/>
<evidence type="ECO:0000256" key="1">
    <source>
        <dbReference type="SAM" id="SignalP"/>
    </source>
</evidence>
<dbReference type="Proteomes" id="UP000239263">
    <property type="component" value="Unassembled WGS sequence"/>
</dbReference>
<feature type="chain" id="PRO_5015392643" description="SPOR domain-containing protein" evidence="1">
    <location>
        <begin position="23"/>
        <end position="292"/>
    </location>
</feature>
<evidence type="ECO:0008006" key="4">
    <source>
        <dbReference type="Google" id="ProtNLM"/>
    </source>
</evidence>
<sequence length="292" mass="32872">MAKLIKRTAISLGVLGSFVAVASVSANEKATESETLNKGVLSAVCFSKGDNKKEEHILSELCPIGEGLWGSLPTKEKVDNSEYWIQCGLFKKELTKDAIEQINRAVDMPINMKKEGELNRCLVGPYIDYFIANKELKALQNQRLFKHAGLREVDLSDVNKEALMPEKVIEPDPITIRKEVIINQVHFAVPFIDNGNEGFYMENKMPWLRVTAQNAHTVCQKIEMDLLTKEQWQILVDSTIMTKDKWPMQLPYWGADNIGLFKGGTARKLKNTSMLNVVCTKKIEDKVVGNSI</sequence>
<dbReference type="EMBL" id="MSCO01000004">
    <property type="protein sequence ID" value="PQJ83054.1"/>
    <property type="molecule type" value="Genomic_DNA"/>
</dbReference>
<dbReference type="RefSeq" id="WP_105056911.1">
    <property type="nucleotide sequence ID" value="NZ_CAWNRT010000004.1"/>
</dbReference>
<dbReference type="GO" id="GO:0042834">
    <property type="term" value="F:peptidoglycan binding"/>
    <property type="evidence" value="ECO:0007669"/>
    <property type="project" value="InterPro"/>
</dbReference>
<evidence type="ECO:0000313" key="3">
    <source>
        <dbReference type="Proteomes" id="UP000239263"/>
    </source>
</evidence>
<dbReference type="SUPFAM" id="SSF110997">
    <property type="entry name" value="Sporulation related repeat"/>
    <property type="match status" value="1"/>
</dbReference>
<protein>
    <recommendedName>
        <fullName evidence="4">SPOR domain-containing protein</fullName>
    </recommendedName>
</protein>
<proteinExistence type="predicted"/>
<comment type="caution">
    <text evidence="2">The sequence shown here is derived from an EMBL/GenBank/DDBJ whole genome shotgun (WGS) entry which is preliminary data.</text>
</comment>